<proteinExistence type="inferred from homology"/>
<dbReference type="GO" id="GO:0006397">
    <property type="term" value="P:mRNA processing"/>
    <property type="evidence" value="ECO:0007669"/>
    <property type="project" value="UniProtKB-KW"/>
</dbReference>
<dbReference type="InterPro" id="IPR007012">
    <property type="entry name" value="PolA_pol_cen_dom"/>
</dbReference>
<dbReference type="Proteomes" id="UP000053815">
    <property type="component" value="Unassembled WGS sequence"/>
</dbReference>
<feature type="binding site" evidence="12">
    <location>
        <position position="243"/>
    </location>
    <ligand>
        <name>ATP</name>
        <dbReference type="ChEBI" id="CHEBI:30616"/>
    </ligand>
</feature>
<dbReference type="CDD" id="cd05402">
    <property type="entry name" value="NT_PAP_TUTase"/>
    <property type="match status" value="1"/>
</dbReference>
<evidence type="ECO:0000259" key="17">
    <source>
        <dbReference type="Pfam" id="PF20750"/>
    </source>
</evidence>
<dbReference type="InterPro" id="IPR014492">
    <property type="entry name" value="PolyA_polymerase"/>
</dbReference>
<dbReference type="Gene3D" id="3.30.70.590">
    <property type="entry name" value="Poly(A) polymerase predicted RNA binding domain"/>
    <property type="match status" value="1"/>
</dbReference>
<dbReference type="InterPro" id="IPR043519">
    <property type="entry name" value="NT_sf"/>
</dbReference>
<evidence type="ECO:0000256" key="8">
    <source>
        <dbReference type="ARBA" id="ARBA00022840"/>
    </source>
</evidence>
<feature type="binding site" evidence="13">
    <location>
        <position position="99"/>
    </location>
    <ligand>
        <name>Mg(2+)</name>
        <dbReference type="ChEBI" id="CHEBI:18420"/>
        <label>2</label>
        <note>catalytic</note>
    </ligand>
</feature>
<dbReference type="EC" id="2.7.7.19" evidence="11"/>
<feature type="domain" description="Poly(A) polymerase nucleotidyltransferase" evidence="17">
    <location>
        <begin position="7"/>
        <end position="135"/>
    </location>
</feature>
<evidence type="ECO:0000313" key="18">
    <source>
        <dbReference type="EMBL" id="GAN03707.1"/>
    </source>
</evidence>
<comment type="cofactor">
    <cofactor evidence="1">
        <name>Mn(2+)</name>
        <dbReference type="ChEBI" id="CHEBI:29035"/>
    </cofactor>
</comment>
<feature type="compositionally biased region" description="Polar residues" evidence="14">
    <location>
        <begin position="540"/>
        <end position="584"/>
    </location>
</feature>
<dbReference type="SUPFAM" id="SSF81631">
    <property type="entry name" value="PAP/OAS1 substrate-binding domain"/>
    <property type="match status" value="1"/>
</dbReference>
<dbReference type="GO" id="GO:0003723">
    <property type="term" value="F:RNA binding"/>
    <property type="evidence" value="ECO:0007669"/>
    <property type="project" value="UniProtKB-UniRule"/>
</dbReference>
<dbReference type="AlphaFoldDB" id="A0A0C9MKR4"/>
<keyword evidence="8 11" id="KW-0067">ATP-binding</keyword>
<dbReference type="GO" id="GO:0031123">
    <property type="term" value="P:RNA 3'-end processing"/>
    <property type="evidence" value="ECO:0007669"/>
    <property type="project" value="InterPro"/>
</dbReference>
<dbReference type="InterPro" id="IPR011068">
    <property type="entry name" value="NuclTrfase_I-like_C"/>
</dbReference>
<dbReference type="GO" id="GO:0046872">
    <property type="term" value="F:metal ion binding"/>
    <property type="evidence" value="ECO:0007669"/>
    <property type="project" value="UniProtKB-KW"/>
</dbReference>
<keyword evidence="10 11" id="KW-0539">Nucleus</keyword>
<comment type="cofactor">
    <cofactor evidence="13">
        <name>Mg(2+)</name>
        <dbReference type="ChEBI" id="CHEBI:18420"/>
    </cofactor>
    <text evidence="13">Binds 2 magnesium ions. Also active with manganese.</text>
</comment>
<dbReference type="STRING" id="91626.A0A0C9MKR4"/>
<dbReference type="Pfam" id="PF20750">
    <property type="entry name" value="PAP_NTPase"/>
    <property type="match status" value="2"/>
</dbReference>
<sequence length="593" mass="66715">MSESYPGVTAPLSLATPSPEDVRLTASLKETLERFGMYDSEQRTVERENALKRLQEITEQFVLNVCERRKVPKETMKHAGGAVFTYGSYKLGVNSADADIDTLCVVPNVIFRSDFFQEMLTLLKKTPEITHITVSMHSQAVKCSSTHSINYTQAVPDSYVPVIKFKFNDIPIDFVCARLNVSKVTPGIDLKDSSILQGLDDRCIRSINGARVADDIIRLVPNVNTFRIALRCIKLWAMKKAVYSNVMGFLGGVAWAILVARICQLYPNACASVIISKFFRILTQWNWPSPVILKPIEEGPVLSSSLRPWSAKLNPVDRTHRMPVITPSYPSMCATHNVTASTQRIILGEFNIAAQTVDKIMANQLPWSALFQSHTFFHNYKYYLQVVVSGDTHERFLSWSGLVEARLRQLVLKLEAVPVIALVHPFVDGFKYEYKCYTAQDIYDATHGQIVSHNKGSKKKPVHVYTKVFYIGLYIRMRADHPRTLDLTRPIYDFTQLLKLWPEYQRNHMGIVVENVKRSDLPQEVYPKKDAVMSKRALSKSPSPVLQPTTDVNPMSPSINKKVKTSTPLSTTSPIAVPTSNEQATPIAMASTV</sequence>
<keyword evidence="5 11" id="KW-0808">Transferase</keyword>
<keyword evidence="9 13" id="KW-0460">Magnesium</keyword>
<gene>
    <name evidence="18" type="ORF">MAM1_0046c03162</name>
</gene>
<dbReference type="OrthoDB" id="412748at2759"/>
<dbReference type="SUPFAM" id="SSF81301">
    <property type="entry name" value="Nucleotidyltransferase"/>
    <property type="match status" value="1"/>
</dbReference>
<feature type="domain" description="Poly(A) polymerase central" evidence="16">
    <location>
        <begin position="225"/>
        <end position="372"/>
    </location>
</feature>
<keyword evidence="19" id="KW-1185">Reference proteome</keyword>
<keyword evidence="7 11" id="KW-0547">Nucleotide-binding</keyword>
<feature type="binding site" evidence="13">
    <location>
        <position position="101"/>
    </location>
    <ligand>
        <name>Mg(2+)</name>
        <dbReference type="ChEBI" id="CHEBI:18420"/>
        <label>1</label>
        <note>catalytic</note>
    </ligand>
</feature>
<evidence type="ECO:0000256" key="2">
    <source>
        <dbReference type="ARBA" id="ARBA00004123"/>
    </source>
</evidence>
<feature type="binding site" evidence="12">
    <location>
        <position position="173"/>
    </location>
    <ligand>
        <name>ATP</name>
        <dbReference type="ChEBI" id="CHEBI:30616"/>
    </ligand>
</feature>
<evidence type="ECO:0000259" key="16">
    <source>
        <dbReference type="Pfam" id="PF04928"/>
    </source>
</evidence>
<dbReference type="GO" id="GO:1990817">
    <property type="term" value="F:poly(A) RNA polymerase activity"/>
    <property type="evidence" value="ECO:0007669"/>
    <property type="project" value="UniProtKB-UniRule"/>
</dbReference>
<keyword evidence="4 11" id="KW-0507">mRNA processing</keyword>
<comment type="function">
    <text evidence="11">Polymerase that creates the 3'-poly(A) tail of mRNA's.</text>
</comment>
<dbReference type="PIRSF" id="PIRSF018425">
    <property type="entry name" value="PolyA_polymerase"/>
    <property type="match status" value="1"/>
</dbReference>
<keyword evidence="6 13" id="KW-0479">Metal-binding</keyword>
<dbReference type="Pfam" id="PF04928">
    <property type="entry name" value="PAP_central"/>
    <property type="match status" value="1"/>
</dbReference>
<feature type="binding site" evidence="12">
    <location>
        <begin position="99"/>
        <end position="101"/>
    </location>
    <ligand>
        <name>ATP</name>
        <dbReference type="ChEBI" id="CHEBI:30616"/>
    </ligand>
</feature>
<dbReference type="InterPro" id="IPR007010">
    <property type="entry name" value="PolA_pol_RNA-bd_dom"/>
</dbReference>
<evidence type="ECO:0000256" key="1">
    <source>
        <dbReference type="ARBA" id="ARBA00001936"/>
    </source>
</evidence>
<evidence type="ECO:0000256" key="5">
    <source>
        <dbReference type="ARBA" id="ARBA00022679"/>
    </source>
</evidence>
<dbReference type="Gene3D" id="3.30.460.10">
    <property type="entry name" value="Beta Polymerase, domain 2"/>
    <property type="match status" value="1"/>
</dbReference>
<evidence type="ECO:0000256" key="6">
    <source>
        <dbReference type="ARBA" id="ARBA00022723"/>
    </source>
</evidence>
<evidence type="ECO:0000313" key="19">
    <source>
        <dbReference type="Proteomes" id="UP000053815"/>
    </source>
</evidence>
<evidence type="ECO:0000256" key="12">
    <source>
        <dbReference type="PIRSR" id="PIRSR018425-1"/>
    </source>
</evidence>
<evidence type="ECO:0000259" key="15">
    <source>
        <dbReference type="Pfam" id="PF04926"/>
    </source>
</evidence>
<feature type="binding site" evidence="13">
    <location>
        <position position="101"/>
    </location>
    <ligand>
        <name>Mg(2+)</name>
        <dbReference type="ChEBI" id="CHEBI:18420"/>
        <label>2</label>
        <note>catalytic</note>
    </ligand>
</feature>
<name>A0A0C9MKR4_9FUNG</name>
<accession>A0A0C9MKR4</accession>
<comment type="similarity">
    <text evidence="3 11">Belongs to the poly(A) polymerase family.</text>
</comment>
<evidence type="ECO:0000256" key="3">
    <source>
        <dbReference type="ARBA" id="ARBA00010912"/>
    </source>
</evidence>
<feature type="binding site" evidence="13">
    <location>
        <position position="99"/>
    </location>
    <ligand>
        <name>Mg(2+)</name>
        <dbReference type="ChEBI" id="CHEBI:18420"/>
        <label>1</label>
        <note>catalytic</note>
    </ligand>
</feature>
<feature type="binding site" evidence="12">
    <location>
        <begin position="252"/>
        <end position="253"/>
    </location>
    <ligand>
        <name>ATP</name>
        <dbReference type="ChEBI" id="CHEBI:30616"/>
    </ligand>
</feature>
<evidence type="ECO:0000256" key="10">
    <source>
        <dbReference type="ARBA" id="ARBA00023242"/>
    </source>
</evidence>
<evidence type="ECO:0000256" key="4">
    <source>
        <dbReference type="ARBA" id="ARBA00022664"/>
    </source>
</evidence>
<evidence type="ECO:0000256" key="11">
    <source>
        <dbReference type="PIRNR" id="PIRNR018425"/>
    </source>
</evidence>
<reference evidence="18" key="1">
    <citation type="submission" date="2014-09" db="EMBL/GenBank/DDBJ databases">
        <title>Draft genome sequence of an oleaginous Mucoromycotina fungus Mucor ambiguus NBRC6742.</title>
        <authorList>
            <person name="Takeda I."/>
            <person name="Yamane N."/>
            <person name="Morita T."/>
            <person name="Tamano K."/>
            <person name="Machida M."/>
            <person name="Baker S."/>
            <person name="Koike H."/>
        </authorList>
    </citation>
    <scope>NUCLEOTIDE SEQUENCE</scope>
    <source>
        <strain evidence="18">NBRC 6742</strain>
    </source>
</reference>
<dbReference type="Pfam" id="PF04926">
    <property type="entry name" value="PAP_RNA-bind"/>
    <property type="match status" value="1"/>
</dbReference>
<dbReference type="FunFam" id="1.10.1410.10:FF:000001">
    <property type="entry name" value="Putative poly(A) polymerase gamma"/>
    <property type="match status" value="1"/>
</dbReference>
<feature type="region of interest" description="Disordered" evidence="14">
    <location>
        <begin position="532"/>
        <end position="593"/>
    </location>
</feature>
<dbReference type="GO" id="GO:0005634">
    <property type="term" value="C:nucleus"/>
    <property type="evidence" value="ECO:0007669"/>
    <property type="project" value="UniProtKB-SubCell"/>
</dbReference>
<evidence type="ECO:0000256" key="9">
    <source>
        <dbReference type="ARBA" id="ARBA00022842"/>
    </source>
</evidence>
<evidence type="ECO:0000256" key="14">
    <source>
        <dbReference type="SAM" id="MobiDB-lite"/>
    </source>
</evidence>
<dbReference type="PANTHER" id="PTHR10682:SF10">
    <property type="entry name" value="POLYNUCLEOTIDE ADENYLYLTRANSFERASE"/>
    <property type="match status" value="1"/>
</dbReference>
<dbReference type="Gene3D" id="1.10.1410.10">
    <property type="match status" value="1"/>
</dbReference>
<organism evidence="18">
    <name type="scientific">Mucor ambiguus</name>
    <dbReference type="NCBI Taxonomy" id="91626"/>
    <lineage>
        <taxon>Eukaryota</taxon>
        <taxon>Fungi</taxon>
        <taxon>Fungi incertae sedis</taxon>
        <taxon>Mucoromycota</taxon>
        <taxon>Mucoromycotina</taxon>
        <taxon>Mucoromycetes</taxon>
        <taxon>Mucorales</taxon>
        <taxon>Mucorineae</taxon>
        <taxon>Mucoraceae</taxon>
        <taxon>Mucor</taxon>
    </lineage>
</organism>
<protein>
    <recommendedName>
        <fullName evidence="11">Poly(A) polymerase</fullName>
        <ecNumber evidence="11">2.7.7.19</ecNumber>
    </recommendedName>
</protein>
<evidence type="ECO:0000256" key="7">
    <source>
        <dbReference type="ARBA" id="ARBA00022741"/>
    </source>
</evidence>
<dbReference type="InterPro" id="IPR048840">
    <property type="entry name" value="PolA_pol_NTPase"/>
</dbReference>
<feature type="binding site" evidence="12">
    <location>
        <position position="234"/>
    </location>
    <ligand>
        <name>ATP</name>
        <dbReference type="ChEBI" id="CHEBI:30616"/>
    </ligand>
</feature>
<comment type="subcellular location">
    <subcellularLocation>
        <location evidence="2 11">Nucleus</location>
    </subcellularLocation>
</comment>
<evidence type="ECO:0000256" key="13">
    <source>
        <dbReference type="PIRSR" id="PIRSR018425-2"/>
    </source>
</evidence>
<dbReference type="GO" id="GO:0005524">
    <property type="term" value="F:ATP binding"/>
    <property type="evidence" value="ECO:0007669"/>
    <property type="project" value="UniProtKB-UniRule"/>
</dbReference>
<feature type="domain" description="Poly(A) polymerase nucleotidyltransferase" evidence="17">
    <location>
        <begin position="144"/>
        <end position="220"/>
    </location>
</feature>
<dbReference type="EMBL" id="DF836335">
    <property type="protein sequence ID" value="GAN03707.1"/>
    <property type="molecule type" value="Genomic_DNA"/>
</dbReference>
<dbReference type="PANTHER" id="PTHR10682">
    <property type="entry name" value="POLY A POLYMERASE"/>
    <property type="match status" value="1"/>
</dbReference>
<comment type="catalytic activity">
    <reaction evidence="11">
        <text>RNA(n) + ATP = RNA(n)-3'-adenine ribonucleotide + diphosphate</text>
        <dbReference type="Rhea" id="RHEA:11332"/>
        <dbReference type="Rhea" id="RHEA-COMP:14527"/>
        <dbReference type="Rhea" id="RHEA-COMP:17347"/>
        <dbReference type="ChEBI" id="CHEBI:30616"/>
        <dbReference type="ChEBI" id="CHEBI:33019"/>
        <dbReference type="ChEBI" id="CHEBI:140395"/>
        <dbReference type="ChEBI" id="CHEBI:173115"/>
        <dbReference type="EC" id="2.7.7.19"/>
    </reaction>
</comment>
<dbReference type="SUPFAM" id="SSF55003">
    <property type="entry name" value="PAP/Archaeal CCA-adding enzyme, C-terminal domain"/>
    <property type="match status" value="1"/>
</dbReference>
<feature type="domain" description="Poly(A) polymerase RNA-binding" evidence="15">
    <location>
        <begin position="375"/>
        <end position="529"/>
    </location>
</feature>
<feature type="binding site" evidence="13">
    <location>
        <position position="173"/>
    </location>
    <ligand>
        <name>Mg(2+)</name>
        <dbReference type="ChEBI" id="CHEBI:18420"/>
        <label>2</label>
        <note>catalytic</note>
    </ligand>
</feature>